<protein>
    <submittedName>
        <fullName evidence="2">Uncharacterized protein</fullName>
    </submittedName>
</protein>
<reference evidence="2 3" key="1">
    <citation type="submission" date="2021-06" db="EMBL/GenBank/DDBJ databases">
        <title>Caerostris extrusa draft genome.</title>
        <authorList>
            <person name="Kono N."/>
            <person name="Arakawa K."/>
        </authorList>
    </citation>
    <scope>NUCLEOTIDE SEQUENCE [LARGE SCALE GENOMIC DNA]</scope>
</reference>
<evidence type="ECO:0000256" key="1">
    <source>
        <dbReference type="SAM" id="Phobius"/>
    </source>
</evidence>
<comment type="caution">
    <text evidence="2">The sequence shown here is derived from an EMBL/GenBank/DDBJ whole genome shotgun (WGS) entry which is preliminary data.</text>
</comment>
<dbReference type="Proteomes" id="UP001054945">
    <property type="component" value="Unassembled WGS sequence"/>
</dbReference>
<feature type="transmembrane region" description="Helical" evidence="1">
    <location>
        <begin position="66"/>
        <end position="85"/>
    </location>
</feature>
<evidence type="ECO:0000313" key="2">
    <source>
        <dbReference type="EMBL" id="GIY92170.1"/>
    </source>
</evidence>
<dbReference type="AlphaFoldDB" id="A0AAV4XAP9"/>
<organism evidence="2 3">
    <name type="scientific">Caerostris extrusa</name>
    <name type="common">Bark spider</name>
    <name type="synonym">Caerostris bankana</name>
    <dbReference type="NCBI Taxonomy" id="172846"/>
    <lineage>
        <taxon>Eukaryota</taxon>
        <taxon>Metazoa</taxon>
        <taxon>Ecdysozoa</taxon>
        <taxon>Arthropoda</taxon>
        <taxon>Chelicerata</taxon>
        <taxon>Arachnida</taxon>
        <taxon>Araneae</taxon>
        <taxon>Araneomorphae</taxon>
        <taxon>Entelegynae</taxon>
        <taxon>Araneoidea</taxon>
        <taxon>Araneidae</taxon>
        <taxon>Caerostris</taxon>
    </lineage>
</organism>
<keyword evidence="1" id="KW-0812">Transmembrane</keyword>
<evidence type="ECO:0000313" key="3">
    <source>
        <dbReference type="Proteomes" id="UP001054945"/>
    </source>
</evidence>
<keyword evidence="3" id="KW-1185">Reference proteome</keyword>
<name>A0AAV4XAP9_CAEEX</name>
<keyword evidence="1" id="KW-0472">Membrane</keyword>
<gene>
    <name evidence="2" type="ORF">CEXT_162231</name>
</gene>
<keyword evidence="1" id="KW-1133">Transmembrane helix</keyword>
<sequence length="89" mass="10203">MPPDRRWVKIRNIRKGGLKQFNPAHSLVRLSGLFDSFRPENASRNSVQPFGTGIRQFIWSADFQRLLIQFNSGILAFVLSMLLVAETNQ</sequence>
<dbReference type="EMBL" id="BPLR01000108">
    <property type="protein sequence ID" value="GIY92170.1"/>
    <property type="molecule type" value="Genomic_DNA"/>
</dbReference>
<accession>A0AAV4XAP9</accession>
<proteinExistence type="predicted"/>